<accession>A0AAE6X863</accession>
<protein>
    <submittedName>
        <fullName evidence="3">Isochorismatase</fullName>
    </submittedName>
    <submittedName>
        <fullName evidence="4">Nicotinamidase-related amidase</fullName>
    </submittedName>
</protein>
<dbReference type="Gene3D" id="3.40.50.850">
    <property type="entry name" value="Isochorismatase-like"/>
    <property type="match status" value="1"/>
</dbReference>
<evidence type="ECO:0000313" key="6">
    <source>
        <dbReference type="Proteomes" id="UP000502287"/>
    </source>
</evidence>
<proteinExistence type="predicted"/>
<keyword evidence="1" id="KW-0378">Hydrolase</keyword>
<evidence type="ECO:0000313" key="3">
    <source>
        <dbReference type="EMBL" id="QIM65636.1"/>
    </source>
</evidence>
<dbReference type="PANTHER" id="PTHR43540">
    <property type="entry name" value="PEROXYUREIDOACRYLATE/UREIDOACRYLATE AMIDOHYDROLASE-RELATED"/>
    <property type="match status" value="1"/>
</dbReference>
<dbReference type="GO" id="GO:0016787">
    <property type="term" value="F:hydrolase activity"/>
    <property type="evidence" value="ECO:0007669"/>
    <property type="project" value="UniProtKB-KW"/>
</dbReference>
<evidence type="ECO:0000313" key="5">
    <source>
        <dbReference type="Proteomes" id="UP000276901"/>
    </source>
</evidence>
<dbReference type="AlphaFoldDB" id="A0AAE6X863"/>
<feature type="domain" description="Isochorismatase-like" evidence="2">
    <location>
        <begin position="3"/>
        <end position="174"/>
    </location>
</feature>
<dbReference type="RefSeq" id="WP_123955833.1">
    <property type="nucleotide sequence ID" value="NZ_CP015029.1"/>
</dbReference>
<dbReference type="EMBL" id="CP015029">
    <property type="protein sequence ID" value="QIM65636.1"/>
    <property type="molecule type" value="Genomic_DNA"/>
</dbReference>
<reference evidence="3 6" key="1">
    <citation type="submission" date="2016-03" db="EMBL/GenBank/DDBJ databases">
        <authorList>
            <person name="Hansen M.J."/>
            <person name="Bojesen A.M."/>
            <person name="Planet P."/>
        </authorList>
    </citation>
    <scope>NUCLEOTIDE SEQUENCE [LARGE SCALE GENOMIC DNA]</scope>
    <source>
        <strain evidence="3 6">HPA 21</strain>
    </source>
</reference>
<dbReference type="PANTHER" id="PTHR43540:SF1">
    <property type="entry name" value="ISOCHORISMATASE HYDROLASE"/>
    <property type="match status" value="1"/>
</dbReference>
<evidence type="ECO:0000259" key="2">
    <source>
        <dbReference type="Pfam" id="PF00857"/>
    </source>
</evidence>
<gene>
    <name evidence="3" type="ORF">A4G17_09360</name>
    <name evidence="4" type="ORF">EDC49_0284</name>
</gene>
<evidence type="ECO:0000256" key="1">
    <source>
        <dbReference type="ARBA" id="ARBA00022801"/>
    </source>
</evidence>
<dbReference type="Proteomes" id="UP000276901">
    <property type="component" value="Unassembled WGS sequence"/>
</dbReference>
<dbReference type="CDD" id="cd01014">
    <property type="entry name" value="nicotinamidase_related"/>
    <property type="match status" value="1"/>
</dbReference>
<dbReference type="SUPFAM" id="SSF52499">
    <property type="entry name" value="Isochorismatase-like hydrolases"/>
    <property type="match status" value="1"/>
</dbReference>
<reference evidence="4 5" key="2">
    <citation type="submission" date="2018-11" db="EMBL/GenBank/DDBJ databases">
        <title>Genomic Encyclopedia of Type Strains, Phase IV (KMG-IV): sequencing the most valuable type-strain genomes for metagenomic binning, comparative biology and taxonomic classification.</title>
        <authorList>
            <person name="Goeker M."/>
        </authorList>
    </citation>
    <scope>NUCLEOTIDE SEQUENCE [LARGE SCALE GENOMIC DNA]</scope>
    <source>
        <strain evidence="4 5">DSM 25797</strain>
    </source>
</reference>
<sequence>MNALILIDVQQAFFDPKWGKRNNPLAEQNMLCLLDFFRQQKLRVIHIQHISDNPLSCFHITTGQGFKQGFTPQINEKVFRKRVNSAFIGTDLEQYLKQQGITDLTIVGLTLPHCVSTTTRMASNLGFNVTLIEDATASFPLKMPNGEEISAEDIHKINIATLNDEFATILSTAEFLEKLNR</sequence>
<dbReference type="InterPro" id="IPR000868">
    <property type="entry name" value="Isochorismatase-like_dom"/>
</dbReference>
<dbReference type="KEGG" id="fcl:A4G17_09360"/>
<dbReference type="InterPro" id="IPR050272">
    <property type="entry name" value="Isochorismatase-like_hydrls"/>
</dbReference>
<dbReference type="EMBL" id="RKQT01000001">
    <property type="protein sequence ID" value="RPE95906.1"/>
    <property type="molecule type" value="Genomic_DNA"/>
</dbReference>
<organism evidence="3 6">
    <name type="scientific">Frederiksenia canicola</name>
    <dbReference type="NCBI Taxonomy" id="123824"/>
    <lineage>
        <taxon>Bacteria</taxon>
        <taxon>Pseudomonadati</taxon>
        <taxon>Pseudomonadota</taxon>
        <taxon>Gammaproteobacteria</taxon>
        <taxon>Pasteurellales</taxon>
        <taxon>Pasteurellaceae</taxon>
        <taxon>Frederiksenia</taxon>
    </lineage>
</organism>
<name>A0AAE6X863_9PAST</name>
<dbReference type="Proteomes" id="UP000502287">
    <property type="component" value="Chromosome"/>
</dbReference>
<dbReference type="InterPro" id="IPR036380">
    <property type="entry name" value="Isochorismatase-like_sf"/>
</dbReference>
<dbReference type="Pfam" id="PF00857">
    <property type="entry name" value="Isochorismatase"/>
    <property type="match status" value="1"/>
</dbReference>
<evidence type="ECO:0000313" key="4">
    <source>
        <dbReference type="EMBL" id="RPE95906.1"/>
    </source>
</evidence>
<keyword evidence="5" id="KW-1185">Reference proteome</keyword>